<proteinExistence type="predicted"/>
<feature type="transmembrane region" description="Helical" evidence="1">
    <location>
        <begin position="43"/>
        <end position="67"/>
    </location>
</feature>
<evidence type="ECO:0000313" key="3">
    <source>
        <dbReference type="Proteomes" id="UP000190150"/>
    </source>
</evidence>
<feature type="transmembrane region" description="Helical" evidence="1">
    <location>
        <begin position="12"/>
        <end position="31"/>
    </location>
</feature>
<sequence>MKISLSKKKIVLYFLTTFFLCFLGVFTLLHPEEVSNFFKSPRLAMAIGALTLVLSFVFTVALIQIFFKGEGVSIDSKGLLDNSSLVSVGLIEWDDITSIRTGKINATRFLLIDVKNPEEYLSRFGKLKSWWLKVNAGSFGTPISISAGLLECSFDELENWIREGYKKNKKISDKLL</sequence>
<keyword evidence="1" id="KW-0472">Membrane</keyword>
<dbReference type="AlphaFoldDB" id="A0A1T5FLJ9"/>
<keyword evidence="3" id="KW-1185">Reference proteome</keyword>
<accession>A0A1T5FLJ9</accession>
<evidence type="ECO:0008006" key="4">
    <source>
        <dbReference type="Google" id="ProtNLM"/>
    </source>
</evidence>
<dbReference type="OrthoDB" id="6028159at2"/>
<protein>
    <recommendedName>
        <fullName evidence="4">PH domain-containing protein</fullName>
    </recommendedName>
</protein>
<evidence type="ECO:0000313" key="2">
    <source>
        <dbReference type="EMBL" id="SKB97025.1"/>
    </source>
</evidence>
<dbReference type="EMBL" id="FUZF01000017">
    <property type="protein sequence ID" value="SKB97025.1"/>
    <property type="molecule type" value="Genomic_DNA"/>
</dbReference>
<keyword evidence="1" id="KW-0812">Transmembrane</keyword>
<reference evidence="3" key="1">
    <citation type="submission" date="2017-02" db="EMBL/GenBank/DDBJ databases">
        <authorList>
            <person name="Varghese N."/>
            <person name="Submissions S."/>
        </authorList>
    </citation>
    <scope>NUCLEOTIDE SEQUENCE [LARGE SCALE GENOMIC DNA]</scope>
    <source>
        <strain evidence="3">DSM 24091</strain>
    </source>
</reference>
<dbReference type="NCBIfam" id="NF041635">
    <property type="entry name" value="STM3941_fam"/>
    <property type="match status" value="1"/>
</dbReference>
<dbReference type="RefSeq" id="WP_079644801.1">
    <property type="nucleotide sequence ID" value="NZ_FUZF01000017.1"/>
</dbReference>
<organism evidence="2 3">
    <name type="scientific">Sphingobacterium nematocida</name>
    <dbReference type="NCBI Taxonomy" id="1513896"/>
    <lineage>
        <taxon>Bacteria</taxon>
        <taxon>Pseudomonadati</taxon>
        <taxon>Bacteroidota</taxon>
        <taxon>Sphingobacteriia</taxon>
        <taxon>Sphingobacteriales</taxon>
        <taxon>Sphingobacteriaceae</taxon>
        <taxon>Sphingobacterium</taxon>
    </lineage>
</organism>
<keyword evidence="1" id="KW-1133">Transmembrane helix</keyword>
<evidence type="ECO:0000256" key="1">
    <source>
        <dbReference type="SAM" id="Phobius"/>
    </source>
</evidence>
<dbReference type="Proteomes" id="UP000190150">
    <property type="component" value="Unassembled WGS sequence"/>
</dbReference>
<gene>
    <name evidence="2" type="ORF">SAMN05660841_03353</name>
</gene>
<name>A0A1T5FLJ9_9SPHI</name>
<dbReference type="InterPro" id="IPR048136">
    <property type="entry name" value="STM3941-like"/>
</dbReference>
<dbReference type="STRING" id="1513896.SAMN05660841_03353"/>